<dbReference type="InterPro" id="IPR036249">
    <property type="entry name" value="Thioredoxin-like_sf"/>
</dbReference>
<proteinExistence type="inferred from homology"/>
<organism evidence="3 4">
    <name type="scientific">Nakamurella aerolata</name>
    <dbReference type="NCBI Taxonomy" id="1656892"/>
    <lineage>
        <taxon>Bacteria</taxon>
        <taxon>Bacillati</taxon>
        <taxon>Actinomycetota</taxon>
        <taxon>Actinomycetes</taxon>
        <taxon>Nakamurellales</taxon>
        <taxon>Nakamurellaceae</taxon>
        <taxon>Nakamurella</taxon>
    </lineage>
</organism>
<evidence type="ECO:0000313" key="3">
    <source>
        <dbReference type="EMBL" id="NNG36784.1"/>
    </source>
</evidence>
<feature type="domain" description="Thioredoxin" evidence="2">
    <location>
        <begin position="1"/>
        <end position="177"/>
    </location>
</feature>
<evidence type="ECO:0000313" key="4">
    <source>
        <dbReference type="Proteomes" id="UP000562984"/>
    </source>
</evidence>
<dbReference type="Pfam" id="PF13462">
    <property type="entry name" value="Thioredoxin_4"/>
    <property type="match status" value="1"/>
</dbReference>
<comment type="similarity">
    <text evidence="1">Belongs to the thioredoxin family. DsbA subfamily.</text>
</comment>
<dbReference type="InterPro" id="IPR013766">
    <property type="entry name" value="Thioredoxin_domain"/>
</dbReference>
<dbReference type="InterPro" id="IPR012336">
    <property type="entry name" value="Thioredoxin-like_fold"/>
</dbReference>
<reference evidence="3 4" key="1">
    <citation type="submission" date="2020-05" db="EMBL/GenBank/DDBJ databases">
        <title>Nakamurella sp. DB0629 isolated from air conditioner.</title>
        <authorList>
            <person name="Kim D.H."/>
            <person name="Kim D.-U."/>
        </authorList>
    </citation>
    <scope>NUCLEOTIDE SEQUENCE [LARGE SCALE GENOMIC DNA]</scope>
    <source>
        <strain evidence="3 4">DB0629</strain>
    </source>
</reference>
<name>A0A849A740_9ACTN</name>
<comment type="caution">
    <text evidence="3">The sequence shown here is derived from an EMBL/GenBank/DDBJ whole genome shotgun (WGS) entry which is preliminary data.</text>
</comment>
<dbReference type="PROSITE" id="PS51352">
    <property type="entry name" value="THIOREDOXIN_2"/>
    <property type="match status" value="1"/>
</dbReference>
<gene>
    <name evidence="3" type="ORF">HKD39_13890</name>
</gene>
<dbReference type="AlphaFoldDB" id="A0A849A740"/>
<dbReference type="Proteomes" id="UP000562984">
    <property type="component" value="Unassembled WGS sequence"/>
</dbReference>
<dbReference type="RefSeq" id="WP_171200478.1">
    <property type="nucleotide sequence ID" value="NZ_JABEND010000008.1"/>
</dbReference>
<dbReference type="PANTHER" id="PTHR13887">
    <property type="entry name" value="GLUTATHIONE S-TRANSFERASE KAPPA"/>
    <property type="match status" value="1"/>
</dbReference>
<dbReference type="PANTHER" id="PTHR13887:SF55">
    <property type="entry name" value="SLR0313 PROTEIN"/>
    <property type="match status" value="1"/>
</dbReference>
<protein>
    <submittedName>
        <fullName evidence="3">Thioredoxin domain-containing protein</fullName>
    </submittedName>
</protein>
<dbReference type="Gene3D" id="3.40.30.10">
    <property type="entry name" value="Glutaredoxin"/>
    <property type="match status" value="1"/>
</dbReference>
<keyword evidence="4" id="KW-1185">Reference proteome</keyword>
<evidence type="ECO:0000259" key="2">
    <source>
        <dbReference type="PROSITE" id="PS51352"/>
    </source>
</evidence>
<sequence length="177" mass="19708">MTLHPPVGPDDYVQGPADAPATLVEYGDYQCPYCGEAFGIIKQLQQQFGDGLRFCFRNFPIPEIHPQALPAAETAEFCGANDKFWQAHDTLYDNQERLGPELYTALVRELDLGVDDLETALREGTYRNRIQDQVDSGLRSGVNGTPTFFLNGERVALQGSFAELADPIERVIEAARR</sequence>
<dbReference type="SUPFAM" id="SSF52833">
    <property type="entry name" value="Thioredoxin-like"/>
    <property type="match status" value="1"/>
</dbReference>
<accession>A0A849A740</accession>
<dbReference type="EMBL" id="JABEND010000008">
    <property type="protein sequence ID" value="NNG36784.1"/>
    <property type="molecule type" value="Genomic_DNA"/>
</dbReference>
<evidence type="ECO:0000256" key="1">
    <source>
        <dbReference type="ARBA" id="ARBA00005791"/>
    </source>
</evidence>